<keyword evidence="3" id="KW-1185">Reference proteome</keyword>
<accession>A0A4Q7KCG2</accession>
<evidence type="ECO:0000256" key="1">
    <source>
        <dbReference type="SAM" id="SignalP"/>
    </source>
</evidence>
<dbReference type="PANTHER" id="PTHR34853:SF1">
    <property type="entry name" value="LIPASE 5"/>
    <property type="match status" value="1"/>
</dbReference>
<dbReference type="Gene3D" id="3.40.50.1820">
    <property type="entry name" value="alpha/beta hydrolase"/>
    <property type="match status" value="1"/>
</dbReference>
<feature type="signal peptide" evidence="1">
    <location>
        <begin position="1"/>
        <end position="33"/>
    </location>
</feature>
<dbReference type="Proteomes" id="UP000294257">
    <property type="component" value="Unassembled WGS sequence"/>
</dbReference>
<evidence type="ECO:0000313" key="2">
    <source>
        <dbReference type="EMBL" id="RZS31168.1"/>
    </source>
</evidence>
<gene>
    <name evidence="2" type="ORF">EV193_11547</name>
</gene>
<organism evidence="2 3">
    <name type="scientific">Herbihabitans rhizosphaerae</name>
    <dbReference type="NCBI Taxonomy" id="1872711"/>
    <lineage>
        <taxon>Bacteria</taxon>
        <taxon>Bacillati</taxon>
        <taxon>Actinomycetota</taxon>
        <taxon>Actinomycetes</taxon>
        <taxon>Pseudonocardiales</taxon>
        <taxon>Pseudonocardiaceae</taxon>
        <taxon>Herbihabitans</taxon>
    </lineage>
</organism>
<dbReference type="InterPro" id="IPR006311">
    <property type="entry name" value="TAT_signal"/>
</dbReference>
<dbReference type="InterPro" id="IPR005152">
    <property type="entry name" value="Lipase_secreted"/>
</dbReference>
<dbReference type="Pfam" id="PF03583">
    <property type="entry name" value="LIP"/>
    <property type="match status" value="1"/>
</dbReference>
<keyword evidence="1" id="KW-0732">Signal</keyword>
<protein>
    <submittedName>
        <fullName evidence="2">Secretory lipase</fullName>
    </submittedName>
</protein>
<dbReference type="SUPFAM" id="SSF53474">
    <property type="entry name" value="alpha/beta-Hydrolases"/>
    <property type="match status" value="1"/>
</dbReference>
<dbReference type="Gene3D" id="1.10.260.130">
    <property type="match status" value="1"/>
</dbReference>
<dbReference type="RefSeq" id="WP_130348311.1">
    <property type="nucleotide sequence ID" value="NZ_SGWQ01000015.1"/>
</dbReference>
<reference evidence="2 3" key="1">
    <citation type="submission" date="2019-02" db="EMBL/GenBank/DDBJ databases">
        <title>Genomic Encyclopedia of Type Strains, Phase IV (KMG-IV): sequencing the most valuable type-strain genomes for metagenomic binning, comparative biology and taxonomic classification.</title>
        <authorList>
            <person name="Goeker M."/>
        </authorList>
    </citation>
    <scope>NUCLEOTIDE SEQUENCE [LARGE SCALE GENOMIC DNA]</scope>
    <source>
        <strain evidence="2 3">DSM 101727</strain>
    </source>
</reference>
<dbReference type="PANTHER" id="PTHR34853">
    <property type="match status" value="1"/>
</dbReference>
<name>A0A4Q7KCG2_9PSEU</name>
<dbReference type="GO" id="GO:0004806">
    <property type="term" value="F:triacylglycerol lipase activity"/>
    <property type="evidence" value="ECO:0007669"/>
    <property type="project" value="InterPro"/>
</dbReference>
<dbReference type="OrthoDB" id="9798122at2"/>
<feature type="chain" id="PRO_5020866824" evidence="1">
    <location>
        <begin position="34"/>
        <end position="421"/>
    </location>
</feature>
<dbReference type="EMBL" id="SGWQ01000015">
    <property type="protein sequence ID" value="RZS31168.1"/>
    <property type="molecule type" value="Genomic_DNA"/>
</dbReference>
<comment type="caution">
    <text evidence="2">The sequence shown here is derived from an EMBL/GenBank/DDBJ whole genome shotgun (WGS) entry which is preliminary data.</text>
</comment>
<dbReference type="PROSITE" id="PS51318">
    <property type="entry name" value="TAT"/>
    <property type="match status" value="1"/>
</dbReference>
<sequence length="421" mass="43868">MSLSRRHRLIAAVTATVVASAVAILTVGTSASAKGASSVADTTSVYTAKSPLPEGQNGDVVKSQPSTYNGAKATRIQYLSRDAKNKQLPVSGTVLVPNAPWSGPGERPIVAYAPFTFGMAPQCAPSKTLAGEGAQDMVSGFQGSFVNALLSAGFAVAQTDYLGPWVEGTGEHPYVMRLPEAHTVLDVIRAAQRLPGTGLPPNGPVGIAGYSEGGSAAAAAAELAATYAPELKVKGVYSGAPPADKGVLAKTLDGSMYAAFLGYALIGINQAYPEANLMGLANQAGADLFLKARQTCTLPAVFQFMFTQTSTLTKDGQPVSAYLSKPPFDKIVAENRIGNIKPAMPVMVQHSPMDDVIPVAMGKQMAKDWCDKGANVQWKDLTSFAPFFSHAMGMMTAPNDASAWLQSAFKGQPGNGNCGQF</sequence>
<dbReference type="PIRSF" id="PIRSF029171">
    <property type="entry name" value="Esterase_LipA"/>
    <property type="match status" value="1"/>
</dbReference>
<evidence type="ECO:0000313" key="3">
    <source>
        <dbReference type="Proteomes" id="UP000294257"/>
    </source>
</evidence>
<proteinExistence type="predicted"/>
<dbReference type="GO" id="GO:0016042">
    <property type="term" value="P:lipid catabolic process"/>
    <property type="evidence" value="ECO:0007669"/>
    <property type="project" value="InterPro"/>
</dbReference>
<dbReference type="InterPro" id="IPR029058">
    <property type="entry name" value="AB_hydrolase_fold"/>
</dbReference>
<dbReference type="AlphaFoldDB" id="A0A4Q7KCG2"/>